<dbReference type="Proteomes" id="UP000553059">
    <property type="component" value="Unassembled WGS sequence"/>
</dbReference>
<sequence length="43" mass="4969">MEEKIGKVLLSREEIQRRVVELGEEITRDYKGENLLVLAILKG</sequence>
<reference evidence="1 2" key="1">
    <citation type="journal article" date="2020" name="Biotechnol. Biofuels">
        <title>New insights from the biogas microbiome by comprehensive genome-resolved metagenomics of nearly 1600 species originating from multiple anaerobic digesters.</title>
        <authorList>
            <person name="Campanaro S."/>
            <person name="Treu L."/>
            <person name="Rodriguez-R L.M."/>
            <person name="Kovalovszki A."/>
            <person name="Ziels R.M."/>
            <person name="Maus I."/>
            <person name="Zhu X."/>
            <person name="Kougias P.G."/>
            <person name="Basile A."/>
            <person name="Luo G."/>
            <person name="Schluter A."/>
            <person name="Konstantinidis K.T."/>
            <person name="Angelidaki I."/>
        </authorList>
    </citation>
    <scope>NUCLEOTIDE SEQUENCE [LARGE SCALE GENOMIC DNA]</scope>
    <source>
        <strain evidence="1">AS05jafATM_4</strain>
    </source>
</reference>
<feature type="non-terminal residue" evidence="1">
    <location>
        <position position="43"/>
    </location>
</feature>
<gene>
    <name evidence="1" type="ORF">GX523_03195</name>
</gene>
<dbReference type="GO" id="GO:0016757">
    <property type="term" value="F:glycosyltransferase activity"/>
    <property type="evidence" value="ECO:0007669"/>
    <property type="project" value="UniProtKB-KW"/>
</dbReference>
<dbReference type="EMBL" id="DUTF01000078">
    <property type="protein sequence ID" value="HHY25756.1"/>
    <property type="molecule type" value="Genomic_DNA"/>
</dbReference>
<protein>
    <submittedName>
        <fullName evidence="1">Hypoxanthine phosphoribosyltransferase</fullName>
    </submittedName>
</protein>
<keyword evidence="1" id="KW-0328">Glycosyltransferase</keyword>
<organism evidence="1 2">
    <name type="scientific">Desulfitobacterium dehalogenans</name>
    <dbReference type="NCBI Taxonomy" id="36854"/>
    <lineage>
        <taxon>Bacteria</taxon>
        <taxon>Bacillati</taxon>
        <taxon>Bacillota</taxon>
        <taxon>Clostridia</taxon>
        <taxon>Eubacteriales</taxon>
        <taxon>Desulfitobacteriaceae</taxon>
        <taxon>Desulfitobacterium</taxon>
    </lineage>
</organism>
<evidence type="ECO:0000313" key="1">
    <source>
        <dbReference type="EMBL" id="HHY25756.1"/>
    </source>
</evidence>
<keyword evidence="1" id="KW-0808">Transferase</keyword>
<evidence type="ECO:0000313" key="2">
    <source>
        <dbReference type="Proteomes" id="UP000553059"/>
    </source>
</evidence>
<proteinExistence type="predicted"/>
<dbReference type="InterPro" id="IPR029057">
    <property type="entry name" value="PRTase-like"/>
</dbReference>
<dbReference type="SUPFAM" id="SSF53271">
    <property type="entry name" value="PRTase-like"/>
    <property type="match status" value="1"/>
</dbReference>
<comment type="caution">
    <text evidence="1">The sequence shown here is derived from an EMBL/GenBank/DDBJ whole genome shotgun (WGS) entry which is preliminary data.</text>
</comment>
<name>A0A7C7D438_9FIRM</name>
<accession>A0A7C7D438</accession>
<dbReference type="AlphaFoldDB" id="A0A7C7D438"/>
<dbReference type="Gene3D" id="3.40.50.2020">
    <property type="match status" value="1"/>
</dbReference>